<dbReference type="CDD" id="cd09110">
    <property type="entry name" value="PLDc_CLS_1"/>
    <property type="match status" value="1"/>
</dbReference>
<comment type="caution">
    <text evidence="2">The sequence shown here is derived from an EMBL/GenBank/DDBJ whole genome shotgun (WGS) entry which is preliminary data.</text>
</comment>
<dbReference type="SUPFAM" id="SSF56024">
    <property type="entry name" value="Phospholipase D/nuclease"/>
    <property type="match status" value="2"/>
</dbReference>
<dbReference type="Gene3D" id="3.30.870.10">
    <property type="entry name" value="Endonuclease Chain A"/>
    <property type="match status" value="2"/>
</dbReference>
<proteinExistence type="predicted"/>
<evidence type="ECO:0000313" key="3">
    <source>
        <dbReference type="Proteomes" id="UP000177565"/>
    </source>
</evidence>
<evidence type="ECO:0000259" key="1">
    <source>
        <dbReference type="PROSITE" id="PS50035"/>
    </source>
</evidence>
<dbReference type="Pfam" id="PF13091">
    <property type="entry name" value="PLDc_2"/>
    <property type="match status" value="2"/>
</dbReference>
<dbReference type="InterPro" id="IPR001736">
    <property type="entry name" value="PLipase_D/transphosphatidylase"/>
</dbReference>
<dbReference type="AlphaFoldDB" id="A0A1G2MTN7"/>
<gene>
    <name evidence="2" type="ORF">A3C06_04060</name>
</gene>
<feature type="domain" description="PLD phosphodiesterase" evidence="1">
    <location>
        <begin position="276"/>
        <end position="303"/>
    </location>
</feature>
<accession>A0A1G2MTN7</accession>
<dbReference type="STRING" id="1802312.A3C06_04060"/>
<dbReference type="GO" id="GO:0032049">
    <property type="term" value="P:cardiolipin biosynthetic process"/>
    <property type="evidence" value="ECO:0007669"/>
    <property type="project" value="UniProtKB-ARBA"/>
</dbReference>
<dbReference type="GO" id="GO:0030572">
    <property type="term" value="F:phosphatidyltransferase activity"/>
    <property type="evidence" value="ECO:0007669"/>
    <property type="project" value="UniProtKB-ARBA"/>
</dbReference>
<dbReference type="PROSITE" id="PS50035">
    <property type="entry name" value="PLD"/>
    <property type="match status" value="1"/>
</dbReference>
<dbReference type="EMBL" id="MHRQ01000010">
    <property type="protein sequence ID" value="OHA27238.1"/>
    <property type="molecule type" value="Genomic_DNA"/>
</dbReference>
<name>A0A1G2MTN7_9BACT</name>
<sequence length="363" mass="42320">MEPTLNTHNYRFFLYVHEAWDAIYQACLNAQTSIVFDHFILVDDKSGRPFINLFKEKVKAGITVKILLDAVGSPQVFPFSLGTELKEAGVEIEFFNTLIPGSLGHYTPWFFRDHRKVIVIDSTIGFTGGVCFQEHMREWRDTCVRIEGPVVSDMERSFYVMWARTRKERGERERRLKLDDITRPFVFLTNEPFVRRRFLYYELLERIKQAECSIYFTTPYFVPNRKLLRALRRAARRGVSISLLIPLSSDHRFIDLAARSYFDELLKAGVNIYFGGRPLNHTKAGTVDQKWGTLGSLNLDYVSLRYNFEANLVTSDEEFVSLLNAQFLNDCQKAQKVEASVWRKRSFAQKLLEFCITPVRFLL</sequence>
<protein>
    <recommendedName>
        <fullName evidence="1">PLD phosphodiesterase domain-containing protein</fullName>
    </recommendedName>
</protein>
<dbReference type="InterPro" id="IPR025202">
    <property type="entry name" value="PLD-like_dom"/>
</dbReference>
<dbReference type="PANTHER" id="PTHR21248:SF22">
    <property type="entry name" value="PHOSPHOLIPASE D"/>
    <property type="match status" value="1"/>
</dbReference>
<dbReference type="Proteomes" id="UP000177565">
    <property type="component" value="Unassembled WGS sequence"/>
</dbReference>
<dbReference type="CDD" id="cd09112">
    <property type="entry name" value="PLDc_CLS_2"/>
    <property type="match status" value="1"/>
</dbReference>
<reference evidence="2 3" key="1">
    <citation type="journal article" date="2016" name="Nat. Commun.">
        <title>Thousands of microbial genomes shed light on interconnected biogeochemical processes in an aquifer system.</title>
        <authorList>
            <person name="Anantharaman K."/>
            <person name="Brown C.T."/>
            <person name="Hug L.A."/>
            <person name="Sharon I."/>
            <person name="Castelle C.J."/>
            <person name="Probst A.J."/>
            <person name="Thomas B.C."/>
            <person name="Singh A."/>
            <person name="Wilkins M.J."/>
            <person name="Karaoz U."/>
            <person name="Brodie E.L."/>
            <person name="Williams K.H."/>
            <person name="Hubbard S.S."/>
            <person name="Banfield J.F."/>
        </authorList>
    </citation>
    <scope>NUCLEOTIDE SEQUENCE [LARGE SCALE GENOMIC DNA]</scope>
</reference>
<organism evidence="2 3">
    <name type="scientific">Candidatus Taylorbacteria bacterium RIFCSPHIGHO2_02_FULL_46_13</name>
    <dbReference type="NCBI Taxonomy" id="1802312"/>
    <lineage>
        <taxon>Bacteria</taxon>
        <taxon>Candidatus Tayloriibacteriota</taxon>
    </lineage>
</organism>
<evidence type="ECO:0000313" key="2">
    <source>
        <dbReference type="EMBL" id="OHA27238.1"/>
    </source>
</evidence>
<dbReference type="PANTHER" id="PTHR21248">
    <property type="entry name" value="CARDIOLIPIN SYNTHASE"/>
    <property type="match status" value="1"/>
</dbReference>